<evidence type="ECO:0000313" key="2">
    <source>
        <dbReference type="EMBL" id="VUF13477.1"/>
    </source>
</evidence>
<dbReference type="InterPro" id="IPR013655">
    <property type="entry name" value="PAS_fold_3"/>
</dbReference>
<proteinExistence type="predicted"/>
<dbReference type="InterPro" id="IPR035965">
    <property type="entry name" value="PAS-like_dom_sf"/>
</dbReference>
<evidence type="ECO:0000259" key="1">
    <source>
        <dbReference type="Pfam" id="PF08447"/>
    </source>
</evidence>
<dbReference type="CDD" id="cd00130">
    <property type="entry name" value="PAS"/>
    <property type="match status" value="1"/>
</dbReference>
<dbReference type="Gene3D" id="2.10.70.100">
    <property type="match status" value="1"/>
</dbReference>
<dbReference type="EMBL" id="CABFVH010000020">
    <property type="protein sequence ID" value="VUF13477.1"/>
    <property type="molecule type" value="Genomic_DNA"/>
</dbReference>
<dbReference type="Pfam" id="PF08447">
    <property type="entry name" value="PAS_3"/>
    <property type="match status" value="1"/>
</dbReference>
<evidence type="ECO:0000313" key="3">
    <source>
        <dbReference type="Proteomes" id="UP000401717"/>
    </source>
</evidence>
<feature type="domain" description="PAS fold-3" evidence="1">
    <location>
        <begin position="119"/>
        <end position="201"/>
    </location>
</feature>
<organism evidence="2 3">
    <name type="scientific">Methylobacterium dankookense</name>
    <dbReference type="NCBI Taxonomy" id="560405"/>
    <lineage>
        <taxon>Bacteria</taxon>
        <taxon>Pseudomonadati</taxon>
        <taxon>Pseudomonadota</taxon>
        <taxon>Alphaproteobacteria</taxon>
        <taxon>Hyphomicrobiales</taxon>
        <taxon>Methylobacteriaceae</taxon>
        <taxon>Methylobacterium</taxon>
    </lineage>
</organism>
<protein>
    <recommendedName>
        <fullName evidence="1">PAS fold-3 domain-containing protein</fullName>
    </recommendedName>
</protein>
<dbReference type="InterPro" id="IPR000014">
    <property type="entry name" value="PAS"/>
</dbReference>
<sequence>MRGSAPCARSTNGCSVCTAVRYDRLAVCLVAIQEPVSRFLPVKCSRRAGKEKYAITSTCSCIWLRISRRRVQRAHAGMSMSGAGLASGGVTRSSLQDAVDAADVAGSWSWDIPADRVRADALVALLFNVDPAEAEKGAPLETFVSGIHPEDRERVAGMISDGVRTSGSFLSEFRVCSADGRIRWIISRGRFEKATAGVAPRGRGIIIDITRTRLDEEASDPAMHVPVETPLQRAAGSLLAGHKAIAEIEDQPLLRQVADLLLLEVGRVLGAQIENARRKRMN</sequence>
<reference evidence="2 3" key="1">
    <citation type="submission" date="2019-06" db="EMBL/GenBank/DDBJ databases">
        <authorList>
            <person name="Rodrigo-Torres L."/>
            <person name="Arahal R. D."/>
            <person name="Lucena T."/>
        </authorList>
    </citation>
    <scope>NUCLEOTIDE SEQUENCE [LARGE SCALE GENOMIC DNA]</scope>
    <source>
        <strain evidence="2 3">SW08-7</strain>
    </source>
</reference>
<name>A0A564FZT7_9HYPH</name>
<dbReference type="Gene3D" id="3.30.450.20">
    <property type="entry name" value="PAS domain"/>
    <property type="match status" value="1"/>
</dbReference>
<dbReference type="AlphaFoldDB" id="A0A564FZT7"/>
<accession>A0A564FZT7</accession>
<gene>
    <name evidence="2" type="ORF">MTDSW087_03180</name>
</gene>
<dbReference type="SUPFAM" id="SSF55785">
    <property type="entry name" value="PYP-like sensor domain (PAS domain)"/>
    <property type="match status" value="1"/>
</dbReference>
<dbReference type="Proteomes" id="UP000401717">
    <property type="component" value="Unassembled WGS sequence"/>
</dbReference>